<dbReference type="OrthoDB" id="9799036at2"/>
<dbReference type="Proteomes" id="UP000292373">
    <property type="component" value="Unassembled WGS sequence"/>
</dbReference>
<dbReference type="SUPFAM" id="SSF54637">
    <property type="entry name" value="Thioesterase/thiol ester dehydrase-isomerase"/>
    <property type="match status" value="2"/>
</dbReference>
<dbReference type="PANTHER" id="PTHR31793:SF24">
    <property type="entry name" value="LONG-CHAIN ACYL-COA THIOESTERASE FADM"/>
    <property type="match status" value="1"/>
</dbReference>
<protein>
    <submittedName>
        <fullName evidence="1">Acyl-CoA thioesterase</fullName>
    </submittedName>
</protein>
<gene>
    <name evidence="1" type="ORF">ET989_13460</name>
</gene>
<dbReference type="CDD" id="cd00586">
    <property type="entry name" value="4HBT"/>
    <property type="match status" value="2"/>
</dbReference>
<dbReference type="RefSeq" id="WP_131169849.1">
    <property type="nucleotide sequence ID" value="NZ_SDMQ01000017.1"/>
</dbReference>
<dbReference type="PANTHER" id="PTHR31793">
    <property type="entry name" value="4-HYDROXYBENZOYL-COA THIOESTERASE FAMILY MEMBER"/>
    <property type="match status" value="1"/>
</dbReference>
<evidence type="ECO:0000313" key="2">
    <source>
        <dbReference type="Proteomes" id="UP000292373"/>
    </source>
</evidence>
<dbReference type="InterPro" id="IPR029069">
    <property type="entry name" value="HotDog_dom_sf"/>
</dbReference>
<organism evidence="1 2">
    <name type="scientific">Propioniciclava sinopodophylli</name>
    <dbReference type="NCBI Taxonomy" id="1837344"/>
    <lineage>
        <taxon>Bacteria</taxon>
        <taxon>Bacillati</taxon>
        <taxon>Actinomycetota</taxon>
        <taxon>Actinomycetes</taxon>
        <taxon>Propionibacteriales</taxon>
        <taxon>Propionibacteriaceae</taxon>
        <taxon>Propioniciclava</taxon>
    </lineage>
</organism>
<proteinExistence type="predicted"/>
<dbReference type="EMBL" id="SDMQ01000017">
    <property type="protein sequence ID" value="TBT82809.1"/>
    <property type="molecule type" value="Genomic_DNA"/>
</dbReference>
<dbReference type="GO" id="GO:0047617">
    <property type="term" value="F:fatty acyl-CoA hydrolase activity"/>
    <property type="evidence" value="ECO:0007669"/>
    <property type="project" value="TreeGrafter"/>
</dbReference>
<accession>A0A4Q9KB85</accession>
<name>A0A4Q9KB85_9ACTN</name>
<keyword evidence="2" id="KW-1185">Reference proteome</keyword>
<comment type="caution">
    <text evidence="1">The sequence shown here is derived from an EMBL/GenBank/DDBJ whole genome shotgun (WGS) entry which is preliminary data.</text>
</comment>
<reference evidence="1 2" key="1">
    <citation type="submission" date="2019-01" db="EMBL/GenBank/DDBJ databases">
        <title>Lactibacter flavus gen. nov., sp. nov., a novel bacterium of the family Propionibacteriaceae isolated from raw milk and dairy products.</title>
        <authorList>
            <person name="Huptas C."/>
            <person name="Wenning M."/>
            <person name="Breitenwieser F."/>
            <person name="Doll E."/>
            <person name="Von Neubeck M."/>
            <person name="Busse H.-J."/>
            <person name="Scherer S."/>
        </authorList>
    </citation>
    <scope>NUCLEOTIDE SEQUENCE [LARGE SCALE GENOMIC DNA]</scope>
    <source>
        <strain evidence="1 2">KCTC 33808</strain>
    </source>
</reference>
<dbReference type="AlphaFoldDB" id="A0A4Q9KB85"/>
<dbReference type="Pfam" id="PF13279">
    <property type="entry name" value="4HBT_2"/>
    <property type="match status" value="2"/>
</dbReference>
<dbReference type="InterPro" id="IPR050563">
    <property type="entry name" value="4-hydroxybenzoyl-CoA_TE"/>
</dbReference>
<evidence type="ECO:0000313" key="1">
    <source>
        <dbReference type="EMBL" id="TBT82809.1"/>
    </source>
</evidence>
<dbReference type="Gene3D" id="3.10.129.10">
    <property type="entry name" value="Hotdog Thioesterase"/>
    <property type="match status" value="2"/>
</dbReference>
<sequence length="292" mass="32691">MGPHRVRVPLRWVDLDAQGHANNAALVDYLQEARVDWLLTGPNAHLLGNGIIVVGHQVEYTGPIFFTPEPLDVELHVGDVGAARFSVGYRVHQGGQLVARARTVLCNYDFTTGRPTRLTDEERAWFEARSVALEPLREVPAHAVGPHHHTHAFQVRWSDLDAYGHANNTRFFDYVAEARIAFKNLLMDNSIRSNPHDEVEHAWMVARQDLRYIGQVTHRLEPYEVRTGVAAIGRTSMTLGAEVVDPLTEQVMSRSTTILVHGDATGRPQPLPDALHRAADVWPTTPTRRPLL</sequence>